<dbReference type="Gene3D" id="3.40.30.10">
    <property type="entry name" value="Glutaredoxin"/>
    <property type="match status" value="1"/>
</dbReference>
<protein>
    <recommendedName>
        <fullName evidence="1">DSBA-like thioredoxin domain-containing protein</fullName>
    </recommendedName>
</protein>
<dbReference type="GO" id="GO:0016491">
    <property type="term" value="F:oxidoreductase activity"/>
    <property type="evidence" value="ECO:0007669"/>
    <property type="project" value="InterPro"/>
</dbReference>
<reference evidence="3" key="1">
    <citation type="journal article" date="2017" name="Genome Biol.">
        <title>Comparative genomics reveals high biological diversity and specific adaptations in the industrially and medically important fungal genus Aspergillus.</title>
        <authorList>
            <person name="de Vries R.P."/>
            <person name="Riley R."/>
            <person name="Wiebenga A."/>
            <person name="Aguilar-Osorio G."/>
            <person name="Amillis S."/>
            <person name="Uchima C.A."/>
            <person name="Anderluh G."/>
            <person name="Asadollahi M."/>
            <person name="Askin M."/>
            <person name="Barry K."/>
            <person name="Battaglia E."/>
            <person name="Bayram O."/>
            <person name="Benocci T."/>
            <person name="Braus-Stromeyer S.A."/>
            <person name="Caldana C."/>
            <person name="Canovas D."/>
            <person name="Cerqueira G.C."/>
            <person name="Chen F."/>
            <person name="Chen W."/>
            <person name="Choi C."/>
            <person name="Clum A."/>
            <person name="Dos Santos R.A."/>
            <person name="Damasio A.R."/>
            <person name="Diallinas G."/>
            <person name="Emri T."/>
            <person name="Fekete E."/>
            <person name="Flipphi M."/>
            <person name="Freyberg S."/>
            <person name="Gallo A."/>
            <person name="Gournas C."/>
            <person name="Habgood R."/>
            <person name="Hainaut M."/>
            <person name="Harispe M.L."/>
            <person name="Henrissat B."/>
            <person name="Hilden K.S."/>
            <person name="Hope R."/>
            <person name="Hossain A."/>
            <person name="Karabika E."/>
            <person name="Karaffa L."/>
            <person name="Karanyi Z."/>
            <person name="Krasevec N."/>
            <person name="Kuo A."/>
            <person name="Kusch H."/>
            <person name="LaButti K."/>
            <person name="Lagendijk E.L."/>
            <person name="Lapidus A."/>
            <person name="Levasseur A."/>
            <person name="Lindquist E."/>
            <person name="Lipzen A."/>
            <person name="Logrieco A.F."/>
            <person name="MacCabe A."/>
            <person name="Maekelae M.R."/>
            <person name="Malavazi I."/>
            <person name="Melin P."/>
            <person name="Meyer V."/>
            <person name="Mielnichuk N."/>
            <person name="Miskei M."/>
            <person name="Molnar A.P."/>
            <person name="Mule G."/>
            <person name="Ngan C.Y."/>
            <person name="Orejas M."/>
            <person name="Orosz E."/>
            <person name="Ouedraogo J.P."/>
            <person name="Overkamp K.M."/>
            <person name="Park H.-S."/>
            <person name="Perrone G."/>
            <person name="Piumi F."/>
            <person name="Punt P.J."/>
            <person name="Ram A.F."/>
            <person name="Ramon A."/>
            <person name="Rauscher S."/>
            <person name="Record E."/>
            <person name="Riano-Pachon D.M."/>
            <person name="Robert V."/>
            <person name="Roehrig J."/>
            <person name="Ruller R."/>
            <person name="Salamov A."/>
            <person name="Salih N.S."/>
            <person name="Samson R.A."/>
            <person name="Sandor E."/>
            <person name="Sanguinetti M."/>
            <person name="Schuetze T."/>
            <person name="Sepcic K."/>
            <person name="Shelest E."/>
            <person name="Sherlock G."/>
            <person name="Sophianopoulou V."/>
            <person name="Squina F.M."/>
            <person name="Sun H."/>
            <person name="Susca A."/>
            <person name="Todd R.B."/>
            <person name="Tsang A."/>
            <person name="Unkles S.E."/>
            <person name="van de Wiele N."/>
            <person name="van Rossen-Uffink D."/>
            <person name="Oliveira J.V."/>
            <person name="Vesth T.C."/>
            <person name="Visser J."/>
            <person name="Yu J.-H."/>
            <person name="Zhou M."/>
            <person name="Andersen M.R."/>
            <person name="Archer D.B."/>
            <person name="Baker S.E."/>
            <person name="Benoit I."/>
            <person name="Brakhage A.A."/>
            <person name="Braus G.H."/>
            <person name="Fischer R."/>
            <person name="Frisvad J.C."/>
            <person name="Goldman G.H."/>
            <person name="Houbraken J."/>
            <person name="Oakley B."/>
            <person name="Pocsi I."/>
            <person name="Scazzocchio C."/>
            <person name="Seiboth B."/>
            <person name="vanKuyk P.A."/>
            <person name="Wortman J."/>
            <person name="Dyer P.S."/>
            <person name="Grigoriev I.V."/>
        </authorList>
    </citation>
    <scope>NUCLEOTIDE SEQUENCE [LARGE SCALE GENOMIC DNA]</scope>
    <source>
        <strain evidence="3">DTO 134E9</strain>
    </source>
</reference>
<dbReference type="CDD" id="cd03024">
    <property type="entry name" value="DsbA_FrnE"/>
    <property type="match status" value="1"/>
</dbReference>
<organism evidence="2 3">
    <name type="scientific">Aspergillus wentii DTO 134E9</name>
    <dbReference type="NCBI Taxonomy" id="1073089"/>
    <lineage>
        <taxon>Eukaryota</taxon>
        <taxon>Fungi</taxon>
        <taxon>Dikarya</taxon>
        <taxon>Ascomycota</taxon>
        <taxon>Pezizomycotina</taxon>
        <taxon>Eurotiomycetes</taxon>
        <taxon>Eurotiomycetidae</taxon>
        <taxon>Eurotiales</taxon>
        <taxon>Aspergillaceae</taxon>
        <taxon>Aspergillus</taxon>
        <taxon>Aspergillus subgen. Cremei</taxon>
    </lineage>
</organism>
<name>A0A1L9RW39_ASPWE</name>
<dbReference type="OrthoDB" id="1930760at2759"/>
<dbReference type="RefSeq" id="XP_040692825.1">
    <property type="nucleotide sequence ID" value="XM_040827733.1"/>
</dbReference>
<evidence type="ECO:0000313" key="3">
    <source>
        <dbReference type="Proteomes" id="UP000184383"/>
    </source>
</evidence>
<feature type="domain" description="DSBA-like thioredoxin" evidence="1">
    <location>
        <begin position="6"/>
        <end position="211"/>
    </location>
</feature>
<dbReference type="InterPro" id="IPR036249">
    <property type="entry name" value="Thioredoxin-like_sf"/>
</dbReference>
<evidence type="ECO:0000313" key="2">
    <source>
        <dbReference type="EMBL" id="OJJ39149.1"/>
    </source>
</evidence>
<sequence length="225" mass="25687">MAIIKIEIVSDAVCPWCYLGYRRLQKAINLYKKTYPGGSQDNFELVWKPYFLNPDALKESVLVQDRMNSRMGPEKSAEIQKTFRSIGMREGILFKFNGYVGNTKLSHQLLHLASSKPLSSETSTQTLVAEELFRFQYELEKDISQIDTLVDIGTLCGLNGDEVRTYLEEDRGRVEVEEEEREVKASGMKGVPHYIIGGQYHLEGAVDVSDFFDIFVQLKEGKKEE</sequence>
<dbReference type="AlphaFoldDB" id="A0A1L9RW39"/>
<dbReference type="PANTHER" id="PTHR13887">
    <property type="entry name" value="GLUTATHIONE S-TRANSFERASE KAPPA"/>
    <property type="match status" value="1"/>
</dbReference>
<dbReference type="VEuPathDB" id="FungiDB:ASPWEDRAFT_105524"/>
<dbReference type="Pfam" id="PF01323">
    <property type="entry name" value="DSBA"/>
    <property type="match status" value="1"/>
</dbReference>
<dbReference type="SUPFAM" id="SSF52833">
    <property type="entry name" value="Thioredoxin-like"/>
    <property type="match status" value="1"/>
</dbReference>
<dbReference type="InterPro" id="IPR001853">
    <property type="entry name" value="DSBA-like_thioredoxin_dom"/>
</dbReference>
<accession>A0A1L9RW39</accession>
<dbReference type="EMBL" id="KV878210">
    <property type="protein sequence ID" value="OJJ39149.1"/>
    <property type="molecule type" value="Genomic_DNA"/>
</dbReference>
<proteinExistence type="predicted"/>
<gene>
    <name evidence="2" type="ORF">ASPWEDRAFT_105524</name>
</gene>
<dbReference type="PANTHER" id="PTHR13887:SF41">
    <property type="entry name" value="THIOREDOXIN SUPERFAMILY PROTEIN"/>
    <property type="match status" value="1"/>
</dbReference>
<evidence type="ECO:0000259" key="1">
    <source>
        <dbReference type="Pfam" id="PF01323"/>
    </source>
</evidence>
<dbReference type="Proteomes" id="UP000184383">
    <property type="component" value="Unassembled WGS sequence"/>
</dbReference>
<dbReference type="GeneID" id="63743581"/>
<keyword evidence="3" id="KW-1185">Reference proteome</keyword>